<protein>
    <submittedName>
        <fullName evidence="4">T9SS type B sorting domain-containing protein</fullName>
    </submittedName>
</protein>
<feature type="region of interest" description="Disordered" evidence="1">
    <location>
        <begin position="758"/>
        <end position="778"/>
    </location>
</feature>
<accession>A0ABU9HQ17</accession>
<feature type="domain" description="IgGFc-binding protein N-terminal" evidence="3">
    <location>
        <begin position="139"/>
        <end position="442"/>
    </location>
</feature>
<dbReference type="Gene3D" id="4.10.1080.10">
    <property type="entry name" value="TSP type-3 repeat"/>
    <property type="match status" value="1"/>
</dbReference>
<keyword evidence="2" id="KW-0732">Signal</keyword>
<gene>
    <name evidence="4" type="ORF">AAEO59_12785</name>
</gene>
<feature type="signal peptide" evidence="2">
    <location>
        <begin position="1"/>
        <end position="18"/>
    </location>
</feature>
<evidence type="ECO:0000256" key="1">
    <source>
        <dbReference type="SAM" id="MobiDB-lite"/>
    </source>
</evidence>
<dbReference type="NCBIfam" id="TIGR04131">
    <property type="entry name" value="Bac_Flav_CTERM"/>
    <property type="match status" value="1"/>
</dbReference>
<dbReference type="RefSeq" id="WP_341701137.1">
    <property type="nucleotide sequence ID" value="NZ_JBBYHU010000029.1"/>
</dbReference>
<evidence type="ECO:0000259" key="3">
    <source>
        <dbReference type="Pfam" id="PF17517"/>
    </source>
</evidence>
<dbReference type="Gene3D" id="2.60.40.10">
    <property type="entry name" value="Immunoglobulins"/>
    <property type="match status" value="1"/>
</dbReference>
<evidence type="ECO:0000256" key="2">
    <source>
        <dbReference type="SAM" id="SignalP"/>
    </source>
</evidence>
<reference evidence="4 5" key="1">
    <citation type="submission" date="2024-04" db="EMBL/GenBank/DDBJ databases">
        <title>Flavobacterium sp. DGU99 16S ribosomal RNA gene Genome sequencing and assembly.</title>
        <authorList>
            <person name="Park S."/>
        </authorList>
    </citation>
    <scope>NUCLEOTIDE SEQUENCE [LARGE SCALE GENOMIC DNA]</scope>
    <source>
        <strain evidence="4 5">DGU99</strain>
    </source>
</reference>
<dbReference type="CDD" id="cd00146">
    <property type="entry name" value="PKD"/>
    <property type="match status" value="1"/>
</dbReference>
<feature type="chain" id="PRO_5046867526" evidence="2">
    <location>
        <begin position="19"/>
        <end position="1456"/>
    </location>
</feature>
<dbReference type="Pfam" id="PF13585">
    <property type="entry name" value="CHU_C"/>
    <property type="match status" value="1"/>
</dbReference>
<evidence type="ECO:0000313" key="5">
    <source>
        <dbReference type="Proteomes" id="UP001398556"/>
    </source>
</evidence>
<dbReference type="InterPro" id="IPR026341">
    <property type="entry name" value="T9SS_type_B"/>
</dbReference>
<dbReference type="EMBL" id="JBBYHU010000029">
    <property type="protein sequence ID" value="MEL1241929.1"/>
    <property type="molecule type" value="Genomic_DNA"/>
</dbReference>
<dbReference type="InterPro" id="IPR035234">
    <property type="entry name" value="IgGFc-bd_N"/>
</dbReference>
<organism evidence="4 5">
    <name type="scientific">Flavobacterium flavipallidum</name>
    <dbReference type="NCBI Taxonomy" id="3139140"/>
    <lineage>
        <taxon>Bacteria</taxon>
        <taxon>Pseudomonadati</taxon>
        <taxon>Bacteroidota</taxon>
        <taxon>Flavobacteriia</taxon>
        <taxon>Flavobacteriales</taxon>
        <taxon>Flavobacteriaceae</taxon>
        <taxon>Flavobacterium</taxon>
    </lineage>
</organism>
<sequence length="1456" mass="158842">MRSYLSFGLMLIALNCFAQFSRTHYIPPLANQNQTLKAGDQYLYISTPSTKDVALKIIAIGGQIINAAVSNNSPYIYKIGIGIDTQLFTPKTVIGKLINKGFIIEADDLIYCSVRVNAGFNPNNGEYNHAGGLVSKGNSAIGTTFRLGAMLNPLDDSALLNFASILATENNTNITISNIPTGTILTDGTVVNGPITINLNKSQCYIIALENIPNSLTSNSVKMVGALIESDKGIVVNSGSFGGSNSTETNANGSTGRDVGFDQIVPLEKTGKEYIFTKGNGTNETERIILVAHNPQTEVYLNGNASPSYILQPGEYAAIDGTNFINNNLYVKTNKNVFAYQCIGETNRPANQNLFFVPPLNCSTPNTVDNIPHIESIGDISYSGGMNIITERDAVVTINNSPINSTPFDITGNTNYVRYSLNNLTGNISVKSTRQVYVSYLGTNSAATYGGYYSGFDSKPEIALDKLNLGISSCIPNLVLEVNSILNYDTFQWYFNEVPISNANTNSYTPLQPGYYKVRGSISSCGTTILSDIIPVSNCPTDIDNDNINDNIDLDNDNDGITNCTESYGDQGINISNLNSGNIIIGNYSNSFTGTINTSAVSSTTPFIGNSDGSIVSEIPAGKGNFTKYTLSFSKPMSAGIEYTSTANSSNFLNANAEYIIATDVDKTITVLNPNNNLLIDTNYDGIYESGVTEFSSFEIRFQINGISPLVAGSTSFKFLSHLVNSISFTHKNLLDSQANKSTMKFFAVCVPKDSNGDGIEDQLDKDSDGDNIPDITESQGNNFILNTTDTNKNGLYDVFEINLSPNDTDNDIIPDYLDLDSDNDGILDSVETGSNNTDTDNDGIKNFRDLDSDGDSCDDVIEAGFTDTSGNHILGTTFPPMVDTKGMVTSRTNGYTLPNPNYSIVAPILITNQPNAIPNCLNQPNSISINVNGDSYQWQISTDGTSWNNVNNNSFYSGVTSSILNINSVTQNMIGYKYRVIINKLGNSCGLISNETILTTLDLPVVNDITIKQCDDDLDTKSTFNLTVKNNEISNNYLNETFSYFTTAVAANSNDSSKKIANPFAYFADNGTIVWARIENSNNCYSVAKIDLIVSTTQIPSTFNISFENCDDYIDEASNDYDGITAFDFSSATNTILAILPSPKNNYVIKYYETEADALSEINEITNTKNHRNNLSPKEQKIWVRVDNNLDNSCFGIGPHITLITNPKPNIDINANHLADVYVCNNLPDFYVTLDAGLLDGSPITDYNYIWTKDNQILTNKTNATLTVNKPGIYTVTVSSQKGCSRTRTISVIASEIARLSNIEVNELSENNSILVIVEGIGNYEYSLDDENSFYQDSNLLENVPSGIHEVYIRDKNGCGIINKSVALLGVPKFFTPNNDGYNDYWIIKGINATFNSKTVIHVFDRYGKLIKDINPQSQGWDGTLNGIPLPADDYWFTAKLENGKEIKGHFSLKR</sequence>
<dbReference type="SUPFAM" id="SSF49299">
    <property type="entry name" value="PKD domain"/>
    <property type="match status" value="1"/>
</dbReference>
<evidence type="ECO:0000313" key="4">
    <source>
        <dbReference type="EMBL" id="MEL1241929.1"/>
    </source>
</evidence>
<comment type="caution">
    <text evidence="4">The sequence shown here is derived from an EMBL/GenBank/DDBJ whole genome shotgun (WGS) entry which is preliminary data.</text>
</comment>
<dbReference type="Pfam" id="PF17517">
    <property type="entry name" value="IgGFc_binding"/>
    <property type="match status" value="1"/>
</dbReference>
<dbReference type="InterPro" id="IPR028974">
    <property type="entry name" value="TSP_type-3_rpt"/>
</dbReference>
<dbReference type="Proteomes" id="UP001398556">
    <property type="component" value="Unassembled WGS sequence"/>
</dbReference>
<proteinExistence type="predicted"/>
<dbReference type="InterPro" id="IPR035986">
    <property type="entry name" value="PKD_dom_sf"/>
</dbReference>
<dbReference type="InterPro" id="IPR013783">
    <property type="entry name" value="Ig-like_fold"/>
</dbReference>
<dbReference type="SUPFAM" id="SSF103647">
    <property type="entry name" value="TSP type-3 repeat"/>
    <property type="match status" value="2"/>
</dbReference>
<keyword evidence="5" id="KW-1185">Reference proteome</keyword>
<name>A0ABU9HQ17_9FLAO</name>